<evidence type="ECO:0000313" key="3">
    <source>
        <dbReference type="Proteomes" id="UP000649289"/>
    </source>
</evidence>
<dbReference type="InterPro" id="IPR007569">
    <property type="entry name" value="DUF559"/>
</dbReference>
<feature type="domain" description="DUF559" evidence="1">
    <location>
        <begin position="215"/>
        <end position="277"/>
    </location>
</feature>
<comment type="caution">
    <text evidence="2">The sequence shown here is derived from an EMBL/GenBank/DDBJ whole genome shotgun (WGS) entry which is preliminary data.</text>
</comment>
<gene>
    <name evidence="2" type="ORF">IEZ25_08540</name>
</gene>
<dbReference type="SUPFAM" id="SSF52980">
    <property type="entry name" value="Restriction endonuclease-like"/>
    <property type="match status" value="1"/>
</dbReference>
<dbReference type="InterPro" id="IPR011335">
    <property type="entry name" value="Restrct_endonuc-II-like"/>
</dbReference>
<accession>A0ABR8MFB3</accession>
<dbReference type="Pfam" id="PF04480">
    <property type="entry name" value="DUF559"/>
    <property type="match status" value="1"/>
</dbReference>
<sequence length="295" mass="32968">MEAVTAIRRMGGLGTRAALIQATSRAEVDRALRAEAVVRVGHGRYALAEVDAAPTTAHAMNAVLCLTSAALHHEWEVKALPEKPHVLVPRKRNVPRRWRDAVVLHRRDLEPDEIDGPATSRELTLVQCLRLLPYDEALVIADSALRAGEVATLRRAAMLVRGRGQTKAREVAQRASAESANAFESVTRAICHSVPGLDVEPQVVISTPHCWARPDLVDRDRRIVVECESYEWHGNRAGFRKDVRRYTLLTSEGWTVLRFTWEDVMFRADWVREVLIRTLAGDTQTLVGRLDARAA</sequence>
<organism evidence="2 3">
    <name type="scientific">Nocardioides hwasunensis</name>
    <dbReference type="NCBI Taxonomy" id="397258"/>
    <lineage>
        <taxon>Bacteria</taxon>
        <taxon>Bacillati</taxon>
        <taxon>Actinomycetota</taxon>
        <taxon>Actinomycetes</taxon>
        <taxon>Propionibacteriales</taxon>
        <taxon>Nocardioidaceae</taxon>
        <taxon>Nocardioides</taxon>
    </lineage>
</organism>
<dbReference type="RefSeq" id="WP_191198979.1">
    <property type="nucleotide sequence ID" value="NZ_BAAAPA010000004.1"/>
</dbReference>
<evidence type="ECO:0000313" key="2">
    <source>
        <dbReference type="EMBL" id="MBD3914657.1"/>
    </source>
</evidence>
<dbReference type="Gene3D" id="3.40.960.10">
    <property type="entry name" value="VSR Endonuclease"/>
    <property type="match status" value="1"/>
</dbReference>
<dbReference type="Proteomes" id="UP000649289">
    <property type="component" value="Unassembled WGS sequence"/>
</dbReference>
<evidence type="ECO:0000259" key="1">
    <source>
        <dbReference type="Pfam" id="PF04480"/>
    </source>
</evidence>
<protein>
    <submittedName>
        <fullName evidence="2">DUF559 domain-containing protein</fullName>
    </submittedName>
</protein>
<dbReference type="EMBL" id="JACXYY010000003">
    <property type="protein sequence ID" value="MBD3914657.1"/>
    <property type="molecule type" value="Genomic_DNA"/>
</dbReference>
<proteinExistence type="predicted"/>
<reference evidence="2 3" key="1">
    <citation type="submission" date="2020-09" db="EMBL/GenBank/DDBJ databases">
        <title>novel species in genus Nocardioides.</title>
        <authorList>
            <person name="Zhang G."/>
        </authorList>
    </citation>
    <scope>NUCLEOTIDE SEQUENCE [LARGE SCALE GENOMIC DNA]</scope>
    <source>
        <strain evidence="2 3">19197</strain>
    </source>
</reference>
<keyword evidence="3" id="KW-1185">Reference proteome</keyword>
<name>A0ABR8MFB3_9ACTN</name>